<evidence type="ECO:0000256" key="1">
    <source>
        <dbReference type="ARBA" id="ARBA00023002"/>
    </source>
</evidence>
<dbReference type="InterPro" id="IPR036188">
    <property type="entry name" value="FAD/NAD-bd_sf"/>
</dbReference>
<dbReference type="Gene3D" id="3.50.50.60">
    <property type="entry name" value="FAD/NAD(P)-binding domain"/>
    <property type="match status" value="2"/>
</dbReference>
<dbReference type="SUPFAM" id="SSF51905">
    <property type="entry name" value="FAD/NAD(P)-binding domain"/>
    <property type="match status" value="1"/>
</dbReference>
<dbReference type="Proteomes" id="UP000215771">
    <property type="component" value="Unassembled WGS sequence"/>
</dbReference>
<reference evidence="3 4" key="1">
    <citation type="submission" date="2017-08" db="EMBL/GenBank/DDBJ databases">
        <authorList>
            <person name="de Groot N.N."/>
        </authorList>
    </citation>
    <scope>NUCLEOTIDE SEQUENCE [LARGE SCALE GENOMIC DNA]</scope>
    <source>
        <strain evidence="3 4">NBT06-6</strain>
    </source>
</reference>
<name>A0A269PBZ2_9CORY</name>
<comment type="caution">
    <text evidence="3">The sequence shown here is derived from an EMBL/GenBank/DDBJ whole genome shotgun (WGS) entry which is preliminary data.</text>
</comment>
<dbReference type="InterPro" id="IPR023753">
    <property type="entry name" value="FAD/NAD-binding_dom"/>
</dbReference>
<evidence type="ECO:0000313" key="4">
    <source>
        <dbReference type="Proteomes" id="UP000215771"/>
    </source>
</evidence>
<dbReference type="EMBL" id="NQMQ01000019">
    <property type="protein sequence ID" value="PAJ69067.1"/>
    <property type="molecule type" value="Genomic_DNA"/>
</dbReference>
<proteinExistence type="predicted"/>
<dbReference type="AlphaFoldDB" id="A0A269PBZ2"/>
<dbReference type="PRINTS" id="PR00368">
    <property type="entry name" value="FADPNR"/>
</dbReference>
<dbReference type="RefSeq" id="WP_095278495.1">
    <property type="nucleotide sequence ID" value="NZ_CP047655.1"/>
</dbReference>
<dbReference type="PANTHER" id="PTHR42949:SF3">
    <property type="entry name" value="ANAEROBIC GLYCEROL-3-PHOSPHATE DEHYDROGENASE SUBUNIT B"/>
    <property type="match status" value="1"/>
</dbReference>
<sequence>MTPQVYSNSIRTFDVAIIGAGPAGLAAAEIFAMHPQEPASVVIIDMNNHRGGQFWKNSSKLPEQSPWHHHWRTYLRLEEKAAGFKNFLSTQVTRIQYDGQLFTLHLNGPRQTPSTITAKKVLYCPGTFDRQVPINGWTTPGVLSAGGIQAFVKENGTAPGTTFVVGGAGPFLLAAAATIIQAGGKVEAIVDASPLSAWFGLGVAGPLSPSKVKEALGYLCVLIRHGVKFHLKSRICNILSNSTGDRVVSVEVQTERKKIQYEADAVGLNWGFTPQLELYLQLGGETAVDRDGSLVAVVDENFETNIPNFYVAGEGTGVDGVLGSLVEGRIAAQSILGLDVDLKTRVDLKRHKVFSRAFQKAVAVPNEAFEALAGDTTFCRCEESTWSDIDGYLRTSGSIDARSVKGSTRAGMGNCQGRMCGFALCLASAAERERRAHSRADVEAAFHEDLRAIGAKPLAAPVSLESLAEDRD</sequence>
<evidence type="ECO:0000313" key="3">
    <source>
        <dbReference type="EMBL" id="PAJ69067.1"/>
    </source>
</evidence>
<protein>
    <recommendedName>
        <fullName evidence="2">FAD/NAD(P)-binding domain-containing protein</fullName>
    </recommendedName>
</protein>
<keyword evidence="1" id="KW-0560">Oxidoreductase</keyword>
<dbReference type="Pfam" id="PF07992">
    <property type="entry name" value="Pyr_redox_2"/>
    <property type="match status" value="1"/>
</dbReference>
<dbReference type="GO" id="GO:0016491">
    <property type="term" value="F:oxidoreductase activity"/>
    <property type="evidence" value="ECO:0007669"/>
    <property type="project" value="UniProtKB-KW"/>
</dbReference>
<gene>
    <name evidence="3" type="ORF">CIG21_09430</name>
</gene>
<evidence type="ECO:0000259" key="2">
    <source>
        <dbReference type="Pfam" id="PF07992"/>
    </source>
</evidence>
<dbReference type="InterPro" id="IPR041854">
    <property type="entry name" value="BFD-like_2Fe2S-bd_dom_sf"/>
</dbReference>
<dbReference type="InterPro" id="IPR051691">
    <property type="entry name" value="Metab_Enz_Cyan_OpOx_G3PDH"/>
</dbReference>
<dbReference type="PANTHER" id="PTHR42949">
    <property type="entry name" value="ANAEROBIC GLYCEROL-3-PHOSPHATE DEHYDROGENASE SUBUNIT B"/>
    <property type="match status" value="1"/>
</dbReference>
<organism evidence="3 4">
    <name type="scientific">Corynebacterium hadale</name>
    <dbReference type="NCBI Taxonomy" id="2026255"/>
    <lineage>
        <taxon>Bacteria</taxon>
        <taxon>Bacillati</taxon>
        <taxon>Actinomycetota</taxon>
        <taxon>Actinomycetes</taxon>
        <taxon>Mycobacteriales</taxon>
        <taxon>Corynebacteriaceae</taxon>
        <taxon>Corynebacterium</taxon>
    </lineage>
</organism>
<accession>A0A269PBZ2</accession>
<feature type="domain" description="FAD/NAD(P)-binding" evidence="2">
    <location>
        <begin position="13"/>
        <end position="316"/>
    </location>
</feature>
<dbReference type="Gene3D" id="1.10.10.1100">
    <property type="entry name" value="BFD-like [2Fe-2S]-binding domain"/>
    <property type="match status" value="1"/>
</dbReference>